<comment type="similarity">
    <text evidence="1">Belongs to the RRF family.</text>
</comment>
<dbReference type="InterPro" id="IPR036191">
    <property type="entry name" value="RRF_sf"/>
</dbReference>
<evidence type="ECO:0000313" key="5">
    <source>
        <dbReference type="Proteomes" id="UP001501752"/>
    </source>
</evidence>
<keyword evidence="2" id="KW-0648">Protein biosynthesis</keyword>
<evidence type="ECO:0000256" key="2">
    <source>
        <dbReference type="ARBA" id="ARBA00022917"/>
    </source>
</evidence>
<dbReference type="SUPFAM" id="SSF55194">
    <property type="entry name" value="Ribosome recycling factor, RRF"/>
    <property type="match status" value="1"/>
</dbReference>
<dbReference type="Proteomes" id="UP001501752">
    <property type="component" value="Unassembled WGS sequence"/>
</dbReference>
<sequence length="174" mass="18982">MSTNDQARSDLTQELKETYDNLLRSLKKIPTGWADKNLLKDVKADVYGSPTPLSSAADIEFPDSATILLKPYDSETTTAIEEAIRKADLGVTSSTKNGVITIAVPPLTRDQCAEAVKLIHERRDEAKDSVQKALQAVVKAGGEGQAQELRVLAEQYEQQIDVAAQDREGELLSV</sequence>
<reference evidence="5" key="1">
    <citation type="journal article" date="2019" name="Int. J. Syst. Evol. Microbiol.">
        <title>The Global Catalogue of Microorganisms (GCM) 10K type strain sequencing project: providing services to taxonomists for standard genome sequencing and annotation.</title>
        <authorList>
            <consortium name="The Broad Institute Genomics Platform"/>
            <consortium name="The Broad Institute Genome Sequencing Center for Infectious Disease"/>
            <person name="Wu L."/>
            <person name="Ma J."/>
        </authorList>
    </citation>
    <scope>NUCLEOTIDE SEQUENCE [LARGE SCALE GENOMIC DNA]</scope>
    <source>
        <strain evidence="5">JCM 13006</strain>
    </source>
</reference>
<comment type="caution">
    <text evidence="4">The sequence shown here is derived from an EMBL/GenBank/DDBJ whole genome shotgun (WGS) entry which is preliminary data.</text>
</comment>
<proteinExistence type="inferred from homology"/>
<gene>
    <name evidence="4" type="primary">frr_1</name>
    <name evidence="4" type="ORF">GCM10023235_11830</name>
</gene>
<name>A0ABP9DB67_9ACTN</name>
<dbReference type="PANTHER" id="PTHR20982:SF3">
    <property type="entry name" value="MITOCHONDRIAL RIBOSOME RECYCLING FACTOR PSEUDO 1"/>
    <property type="match status" value="1"/>
</dbReference>
<evidence type="ECO:0000259" key="3">
    <source>
        <dbReference type="Pfam" id="PF01765"/>
    </source>
</evidence>
<dbReference type="InterPro" id="IPR023584">
    <property type="entry name" value="Ribosome_recyc_fac_dom"/>
</dbReference>
<dbReference type="EMBL" id="BAABIS010000001">
    <property type="protein sequence ID" value="GAA4838277.1"/>
    <property type="molecule type" value="Genomic_DNA"/>
</dbReference>
<protein>
    <submittedName>
        <fullName evidence="4">Ribosome recycling factor</fullName>
    </submittedName>
</protein>
<dbReference type="RefSeq" id="WP_345695688.1">
    <property type="nucleotide sequence ID" value="NZ_BAABIS010000001.1"/>
</dbReference>
<organism evidence="4 5">
    <name type="scientific">Kitasatospora terrestris</name>
    <dbReference type="NCBI Taxonomy" id="258051"/>
    <lineage>
        <taxon>Bacteria</taxon>
        <taxon>Bacillati</taxon>
        <taxon>Actinomycetota</taxon>
        <taxon>Actinomycetes</taxon>
        <taxon>Kitasatosporales</taxon>
        <taxon>Streptomycetaceae</taxon>
        <taxon>Kitasatospora</taxon>
    </lineage>
</organism>
<dbReference type="Gene3D" id="3.30.1360.40">
    <property type="match status" value="1"/>
</dbReference>
<dbReference type="Pfam" id="PF01765">
    <property type="entry name" value="RRF"/>
    <property type="match status" value="1"/>
</dbReference>
<keyword evidence="5" id="KW-1185">Reference proteome</keyword>
<evidence type="ECO:0000313" key="4">
    <source>
        <dbReference type="EMBL" id="GAA4838277.1"/>
    </source>
</evidence>
<dbReference type="PANTHER" id="PTHR20982">
    <property type="entry name" value="RIBOSOME RECYCLING FACTOR"/>
    <property type="match status" value="1"/>
</dbReference>
<accession>A0ABP9DB67</accession>
<feature type="domain" description="Ribosome recycling factor" evidence="3">
    <location>
        <begin position="24"/>
        <end position="140"/>
    </location>
</feature>
<dbReference type="InterPro" id="IPR002661">
    <property type="entry name" value="Ribosome_recyc_fac"/>
</dbReference>
<evidence type="ECO:0000256" key="1">
    <source>
        <dbReference type="ARBA" id="ARBA00005912"/>
    </source>
</evidence>